<name>A0A1A6HMU2_NEOLE</name>
<evidence type="ECO:0000256" key="5">
    <source>
        <dbReference type="ARBA" id="ARBA00022989"/>
    </source>
</evidence>
<keyword evidence="4" id="KW-0812">Transmembrane</keyword>
<comment type="caution">
    <text evidence="10">The sequence shown here is derived from an EMBL/GenBank/DDBJ whole genome shotgun (WGS) entry which is preliminary data.</text>
</comment>
<evidence type="ECO:0000256" key="6">
    <source>
        <dbReference type="ARBA" id="ARBA00023065"/>
    </source>
</evidence>
<evidence type="ECO:0000256" key="4">
    <source>
        <dbReference type="ARBA" id="ARBA00022692"/>
    </source>
</evidence>
<proteinExistence type="inferred from homology"/>
<dbReference type="EMBL" id="LZPO01026396">
    <property type="protein sequence ID" value="OBS79290.1"/>
    <property type="molecule type" value="Genomic_DNA"/>
</dbReference>
<feature type="non-terminal residue" evidence="10">
    <location>
        <position position="1"/>
    </location>
</feature>
<organism evidence="10 11">
    <name type="scientific">Neotoma lepida</name>
    <name type="common">Desert woodrat</name>
    <dbReference type="NCBI Taxonomy" id="56216"/>
    <lineage>
        <taxon>Eukaryota</taxon>
        <taxon>Metazoa</taxon>
        <taxon>Chordata</taxon>
        <taxon>Craniata</taxon>
        <taxon>Vertebrata</taxon>
        <taxon>Euteleostomi</taxon>
        <taxon>Mammalia</taxon>
        <taxon>Eutheria</taxon>
        <taxon>Euarchontoglires</taxon>
        <taxon>Glires</taxon>
        <taxon>Rodentia</taxon>
        <taxon>Myomorpha</taxon>
        <taxon>Muroidea</taxon>
        <taxon>Cricetidae</taxon>
        <taxon>Neotominae</taxon>
        <taxon>Neotoma</taxon>
    </lineage>
</organism>
<evidence type="ECO:0000256" key="1">
    <source>
        <dbReference type="ARBA" id="ARBA00004308"/>
    </source>
</evidence>
<protein>
    <submittedName>
        <fullName evidence="10">Uncharacterized protein</fullName>
    </submittedName>
</protein>
<keyword evidence="11" id="KW-1185">Reference proteome</keyword>
<gene>
    <name evidence="10" type="ORF">A6R68_18321</name>
</gene>
<keyword evidence="3" id="KW-0813">Transport</keyword>
<keyword evidence="9" id="KW-0407">Ion channel</keyword>
<comment type="similarity">
    <text evidence="2">Belongs to the P2X receptor family.</text>
</comment>
<keyword evidence="8" id="KW-1071">Ligand-gated ion channel</keyword>
<evidence type="ECO:0000256" key="7">
    <source>
        <dbReference type="ARBA" id="ARBA00023136"/>
    </source>
</evidence>
<feature type="non-terminal residue" evidence="10">
    <location>
        <position position="30"/>
    </location>
</feature>
<evidence type="ECO:0000313" key="10">
    <source>
        <dbReference type="EMBL" id="OBS79290.1"/>
    </source>
</evidence>
<dbReference type="InterPro" id="IPR027309">
    <property type="entry name" value="P2X_extracellular_dom_sf"/>
</dbReference>
<evidence type="ECO:0000256" key="9">
    <source>
        <dbReference type="ARBA" id="ARBA00023303"/>
    </source>
</evidence>
<sequence>YAKYYMENNVEKRTLIKAFGIRFDILVFGT</sequence>
<dbReference type="OrthoDB" id="494673at2759"/>
<dbReference type="Pfam" id="PF00864">
    <property type="entry name" value="P2X_receptor"/>
    <property type="match status" value="1"/>
</dbReference>
<evidence type="ECO:0000313" key="11">
    <source>
        <dbReference type="Proteomes" id="UP000092124"/>
    </source>
</evidence>
<accession>A0A1A6HMU2</accession>
<keyword evidence="7" id="KW-0472">Membrane</keyword>
<dbReference type="Proteomes" id="UP000092124">
    <property type="component" value="Unassembled WGS sequence"/>
</dbReference>
<evidence type="ECO:0000256" key="8">
    <source>
        <dbReference type="ARBA" id="ARBA00023286"/>
    </source>
</evidence>
<evidence type="ECO:0000256" key="3">
    <source>
        <dbReference type="ARBA" id="ARBA00022448"/>
    </source>
</evidence>
<dbReference type="Gene3D" id="2.60.490.10">
    <property type="entry name" value="atp-gated p2x4 ion channel domain"/>
    <property type="match status" value="1"/>
</dbReference>
<dbReference type="AlphaFoldDB" id="A0A1A6HMU2"/>
<comment type="subcellular location">
    <subcellularLocation>
        <location evidence="1">Endomembrane system</location>
    </subcellularLocation>
</comment>
<evidence type="ECO:0000256" key="2">
    <source>
        <dbReference type="ARBA" id="ARBA00009848"/>
    </source>
</evidence>
<keyword evidence="6" id="KW-0406">Ion transport</keyword>
<keyword evidence="5" id="KW-1133">Transmembrane helix</keyword>
<dbReference type="InterPro" id="IPR059116">
    <property type="entry name" value="P2X_receptor"/>
</dbReference>
<reference evidence="10 11" key="1">
    <citation type="submission" date="2016-06" db="EMBL/GenBank/DDBJ databases">
        <title>The Draft Genome Sequence and Annotation of the Desert Woodrat Neotoma lepida.</title>
        <authorList>
            <person name="Campbell M."/>
            <person name="Oakeson K.F."/>
            <person name="Yandell M."/>
            <person name="Halpert J.R."/>
            <person name="Dearing D."/>
        </authorList>
    </citation>
    <scope>NUCLEOTIDE SEQUENCE [LARGE SCALE GENOMIC DNA]</scope>
    <source>
        <strain evidence="10">417</strain>
        <tissue evidence="10">Liver</tissue>
    </source>
</reference>